<proteinExistence type="predicted"/>
<accession>A0ABM7R568</accession>
<evidence type="ECO:0000313" key="2">
    <source>
        <dbReference type="Proteomes" id="UP000825066"/>
    </source>
</evidence>
<reference evidence="1 2" key="1">
    <citation type="submission" date="2021-05" db="EMBL/GenBank/DDBJ databases">
        <title>Complete Genome Sequence of Stenotrophomonas pavanii strain Y.</title>
        <authorList>
            <person name="Dohra H."/>
            <person name="Mohad Din A.R.J."/>
            <person name="Suzuki K."/>
            <person name="Fatma A."/>
            <person name="Honjyo M."/>
            <person name="Nishimura T."/>
            <person name="Moriuch R."/>
            <person name="Masuda K."/>
            <person name="Minoura A."/>
            <person name="Tashiro Y."/>
            <person name="Futamata H."/>
        </authorList>
    </citation>
    <scope>NUCLEOTIDE SEQUENCE [LARGE SCALE GENOMIC DNA]</scope>
    <source>
        <strain evidence="2">Y</strain>
    </source>
</reference>
<organism evidence="1 2">
    <name type="scientific">Stenotrophomonas pavanii</name>
    <dbReference type="NCBI Taxonomy" id="487698"/>
    <lineage>
        <taxon>Bacteria</taxon>
        <taxon>Pseudomonadati</taxon>
        <taxon>Pseudomonadota</taxon>
        <taxon>Gammaproteobacteria</taxon>
        <taxon>Lysobacterales</taxon>
        <taxon>Lysobacteraceae</taxon>
        <taxon>Stenotrophomonas</taxon>
    </lineage>
</organism>
<dbReference type="Proteomes" id="UP000825066">
    <property type="component" value="Chromosome"/>
</dbReference>
<name>A0ABM7R568_9GAMM</name>
<dbReference type="RefSeq" id="WP_130767835.1">
    <property type="nucleotide sequence ID" value="NZ_BIMO01000001.1"/>
</dbReference>
<dbReference type="EMBL" id="AP024684">
    <property type="protein sequence ID" value="BCX45070.1"/>
    <property type="molecule type" value="Genomic_DNA"/>
</dbReference>
<keyword evidence="2" id="KW-1185">Reference proteome</keyword>
<protein>
    <submittedName>
        <fullName evidence="1">Uncharacterized protein</fullName>
    </submittedName>
</protein>
<gene>
    <name evidence="1" type="ORF">STNY_R32870</name>
</gene>
<sequence length="163" mass="18139">MLPLSRGHLKNCTLSRVRGPSASLPPHALTPAARALVAAFATPSRILPAMPLPPDFYWTTRSASLPDDAPTVIACSGVWVVVLMQRVNDGIWIASLDRHRHGPGGPFRWCTSYEQGRAGAEMWVTRHETRLREDVAKIEAYREAVRANRLKKLHIKPPFGWEG</sequence>
<evidence type="ECO:0000313" key="1">
    <source>
        <dbReference type="EMBL" id="BCX45070.1"/>
    </source>
</evidence>